<organism evidence="4">
    <name type="scientific">Hydatigena taeniaeformis</name>
    <name type="common">Feline tapeworm</name>
    <name type="synonym">Taenia taeniaeformis</name>
    <dbReference type="NCBI Taxonomy" id="6205"/>
    <lineage>
        <taxon>Eukaryota</taxon>
        <taxon>Metazoa</taxon>
        <taxon>Spiralia</taxon>
        <taxon>Lophotrochozoa</taxon>
        <taxon>Platyhelminthes</taxon>
        <taxon>Cestoda</taxon>
        <taxon>Eucestoda</taxon>
        <taxon>Cyclophyllidea</taxon>
        <taxon>Taeniidae</taxon>
        <taxon>Hydatigera</taxon>
    </lineage>
</organism>
<dbReference type="SMART" id="SM00409">
    <property type="entry name" value="IG"/>
    <property type="match status" value="2"/>
</dbReference>
<dbReference type="EMBL" id="UYWX01000440">
    <property type="protein sequence ID" value="VDM18374.1"/>
    <property type="molecule type" value="Genomic_DNA"/>
</dbReference>
<dbReference type="InterPro" id="IPR036179">
    <property type="entry name" value="Ig-like_dom_sf"/>
</dbReference>
<accession>A0A0R3WLP7</accession>
<dbReference type="Proteomes" id="UP000274429">
    <property type="component" value="Unassembled WGS sequence"/>
</dbReference>
<evidence type="ECO:0000313" key="3">
    <source>
        <dbReference type="Proteomes" id="UP000274429"/>
    </source>
</evidence>
<sequence>SLVKGSASTLKREFGNEFVTVEEDIATRDLGSNRVELQASKGVKERVRVQVFDENSRTAVYALENSKTTLSCYVEDEIHGGRVDPLSYKWEIKHPQQGWDENIKSGKLANIVEGINSKDLVLSGLLVSDPDQLSTSYQLRCAAQYNETYFVVSRGFAVNVHRTPELKSIHLVREKPEYQELQGEPARDIYDASSDYLVLCKPGFSAGEVQSVWEKYNEESDDWEMLSPPSDKLFFVADSTEYQDEGQYRCRISHDLQDYDYHVIKTRVLELRRIAGPASSTKSQQEFTLNDELMLQCTDRSASPQVEAEWSFQPSGDAPPEGKDPLTIGSYFQHDRTNVFIIPRGQLLESHSGTYTCTRTNEYGQATTAIRVTVRPDYLETVYSGHLSREKLTFRLDAILKWEYSKNGDPPQGGHSRCQHSEL</sequence>
<dbReference type="OrthoDB" id="6284657at2759"/>
<evidence type="ECO:0000313" key="4">
    <source>
        <dbReference type="WBParaSite" id="TTAC_0000168501-mRNA-1"/>
    </source>
</evidence>
<feature type="domain" description="Ig-like" evidence="1">
    <location>
        <begin position="164"/>
        <end position="254"/>
    </location>
</feature>
<feature type="domain" description="Ig-like" evidence="1">
    <location>
        <begin position="277"/>
        <end position="373"/>
    </location>
</feature>
<dbReference type="STRING" id="6205.A0A0R3WLP7"/>
<dbReference type="WBParaSite" id="TTAC_0000168501-mRNA-1">
    <property type="protein sequence ID" value="TTAC_0000168501-mRNA-1"/>
    <property type="gene ID" value="TTAC_0000168501"/>
</dbReference>
<gene>
    <name evidence="2" type="ORF">TTAC_LOCUS1672</name>
</gene>
<dbReference type="InterPro" id="IPR003599">
    <property type="entry name" value="Ig_sub"/>
</dbReference>
<dbReference type="InterPro" id="IPR007110">
    <property type="entry name" value="Ig-like_dom"/>
</dbReference>
<dbReference type="AlphaFoldDB" id="A0A0R3WLP7"/>
<name>A0A0R3WLP7_HYDTA</name>
<dbReference type="Gene3D" id="2.60.40.10">
    <property type="entry name" value="Immunoglobulins"/>
    <property type="match status" value="1"/>
</dbReference>
<evidence type="ECO:0000259" key="1">
    <source>
        <dbReference type="PROSITE" id="PS50835"/>
    </source>
</evidence>
<proteinExistence type="predicted"/>
<dbReference type="SUPFAM" id="SSF48726">
    <property type="entry name" value="Immunoglobulin"/>
    <property type="match status" value="1"/>
</dbReference>
<dbReference type="PROSITE" id="PS50835">
    <property type="entry name" value="IG_LIKE"/>
    <property type="match status" value="2"/>
</dbReference>
<protein>
    <submittedName>
        <fullName evidence="4">Ig-like domain-containing protein</fullName>
    </submittedName>
</protein>
<keyword evidence="3" id="KW-1185">Reference proteome</keyword>
<reference evidence="4" key="1">
    <citation type="submission" date="2017-02" db="UniProtKB">
        <authorList>
            <consortium name="WormBaseParasite"/>
        </authorList>
    </citation>
    <scope>IDENTIFICATION</scope>
</reference>
<reference evidence="2 3" key="2">
    <citation type="submission" date="2018-11" db="EMBL/GenBank/DDBJ databases">
        <authorList>
            <consortium name="Pathogen Informatics"/>
        </authorList>
    </citation>
    <scope>NUCLEOTIDE SEQUENCE [LARGE SCALE GENOMIC DNA]</scope>
</reference>
<dbReference type="InterPro" id="IPR013783">
    <property type="entry name" value="Ig-like_fold"/>
</dbReference>
<evidence type="ECO:0000313" key="2">
    <source>
        <dbReference type="EMBL" id="VDM18374.1"/>
    </source>
</evidence>